<dbReference type="InterPro" id="IPR017853">
    <property type="entry name" value="GH"/>
</dbReference>
<dbReference type="InterPro" id="IPR001579">
    <property type="entry name" value="Glyco_hydro_18_chit_AS"/>
</dbReference>
<evidence type="ECO:0000313" key="16">
    <source>
        <dbReference type="EMBL" id="KAF2730320.1"/>
    </source>
</evidence>
<sequence>MWILYPLFLLLAAVEIIAQSDAPAKNPYTCSSTEPCKIGCCGKNNVCGLGPDYCSPENCQSTCDQKSECDPGWGAQWSSKEVCPLNVCCSKFGFCGTTEEFCGSKKVKKPSCNGNSASQKIIGYYEGWSTTRACGGLFPESLLYNAYTHLNFAFAFINPSTFEVAPMAEDDKTLYSRLTGLKEANPGLKVWISIGGWSMNDPDQPTAKTFSNLAGSTDAQKKFFSSLLNFMSTYGFDGVDIDWEYPVAPERSGKPDDFANYVSFLKNLRNALGSDGHTYGLTLTLPSSYWYLQHFDIKGMSQHIDWFNMMSYDLHGTWDSSSPWLGPYVNAHTNLTEIDIALDLLWRNDIDPKKVVLGIGFYGRSFTLSDPSCKTAGCPFSGGGNPGKCTASAGTLSYAEIEEIVQAGAQVTTDSKAGVEIVTWDNNQWVSYDSPKTLKQKMDYANGKCIGGMMIWAASTDDSNGTAIQALSDVAGRNQLSLSQRMNAPSSGGQCVWSGCGENCPPELTPAANGNGKSGGYAGLETNCKKGQRKLFCCPKSDVPKCTWRGSGPFCILGGCKKGEVEAATNANGCITNSKNLCCTSTSDTSAYNDCKWEGSAPFCTGLGFLGTITNAPWFYGTSADCPKEHPKKIATGKYGDGGEQPCTLEGGFKSWCCKDPPPWNECEWHGARGTWKEWANAFFPLLGHGPFLTDCSDTCPSGKIVTATDKTACRSGTYSLLCCDNPNAASIPVPSKVDICCSGSPDDGTTSTPDGDGKGGFCESPYFDTHCATCAANSLQDRAIDAWNMVDDLIRNETFVDLEMDIDLHKRASRVPAADWLRANLNGIRMTFTRYRYPAVNTLVTRSSRLYIYPERTCACGRTNLITSTTRPPTVNFDAEHAVPPSSIRNAIEFMASGRGPSGTQLAAGAIPSSVLSQVFDSNGAFQQNWPSSITPSFGAQPQDTIFGMLGRTNPNGDTTNLFILERNVNQLRNFITNRQNITNTPAWNGFSQLQRLARLRDAMNVFDYYRNTNVARAHSTVFTGLRNAWSDFGQVVRSRTNYPFADAFTEITRDDLNTQASRVRTQMGPAIDELLTYFRSSQAQRLHGAAQAALCVRSLEDMKNNLNQYVSVDTKSLMDGVD</sequence>
<gene>
    <name evidence="16" type="ORF">EJ04DRAFT_555494</name>
</gene>
<dbReference type="FunFam" id="3.10.50.10:FF:000001">
    <property type="entry name" value="Chitinase 3-like 1"/>
    <property type="match status" value="1"/>
</dbReference>
<dbReference type="PROSITE" id="PS00026">
    <property type="entry name" value="CHIT_BIND_I_1"/>
    <property type="match status" value="1"/>
</dbReference>
<dbReference type="CDD" id="cd06922">
    <property type="entry name" value="ChtBD1_GH18_1"/>
    <property type="match status" value="1"/>
</dbReference>
<dbReference type="PROSITE" id="PS50941">
    <property type="entry name" value="CHIT_BIND_I_2"/>
    <property type="match status" value="1"/>
</dbReference>
<evidence type="ECO:0000256" key="2">
    <source>
        <dbReference type="ARBA" id="ARBA00008682"/>
    </source>
</evidence>
<reference evidence="16" key="1">
    <citation type="journal article" date="2020" name="Stud. Mycol.">
        <title>101 Dothideomycetes genomes: a test case for predicting lifestyles and emergence of pathogens.</title>
        <authorList>
            <person name="Haridas S."/>
            <person name="Albert R."/>
            <person name="Binder M."/>
            <person name="Bloem J."/>
            <person name="Labutti K."/>
            <person name="Salamov A."/>
            <person name="Andreopoulos B."/>
            <person name="Baker S."/>
            <person name="Barry K."/>
            <person name="Bills G."/>
            <person name="Bluhm B."/>
            <person name="Cannon C."/>
            <person name="Castanera R."/>
            <person name="Culley D."/>
            <person name="Daum C."/>
            <person name="Ezra D."/>
            <person name="Gonzalez J."/>
            <person name="Henrissat B."/>
            <person name="Kuo A."/>
            <person name="Liang C."/>
            <person name="Lipzen A."/>
            <person name="Lutzoni F."/>
            <person name="Magnuson J."/>
            <person name="Mondo S."/>
            <person name="Nolan M."/>
            <person name="Ohm R."/>
            <person name="Pangilinan J."/>
            <person name="Park H.-J."/>
            <person name="Ramirez L."/>
            <person name="Alfaro M."/>
            <person name="Sun H."/>
            <person name="Tritt A."/>
            <person name="Yoshinaga Y."/>
            <person name="Zwiers L.-H."/>
            <person name="Turgeon B."/>
            <person name="Goodwin S."/>
            <person name="Spatafora J."/>
            <person name="Crous P."/>
            <person name="Grigoriev I."/>
        </authorList>
    </citation>
    <scope>NUCLEOTIDE SEQUENCE</scope>
    <source>
        <strain evidence="16">CBS 125425</strain>
    </source>
</reference>
<evidence type="ECO:0000313" key="17">
    <source>
        <dbReference type="Proteomes" id="UP000799444"/>
    </source>
</evidence>
<dbReference type="SMART" id="SM00270">
    <property type="entry name" value="ChtBD1"/>
    <property type="match status" value="2"/>
</dbReference>
<feature type="disulfide bond" evidence="11">
    <location>
        <begin position="88"/>
        <end position="102"/>
    </location>
</feature>
<evidence type="ECO:0000259" key="14">
    <source>
        <dbReference type="PROSITE" id="PS50941"/>
    </source>
</evidence>
<dbReference type="InterPro" id="IPR001223">
    <property type="entry name" value="Glyco_hydro18_cat"/>
</dbReference>
<evidence type="ECO:0000256" key="1">
    <source>
        <dbReference type="ARBA" id="ARBA00000822"/>
    </source>
</evidence>
<comment type="similarity">
    <text evidence="2">Belongs to the glycosyl hydrolase 18 family. Chitinase class V subfamily.</text>
</comment>
<dbReference type="PROSITE" id="PS01095">
    <property type="entry name" value="GH18_1"/>
    <property type="match status" value="1"/>
</dbReference>
<evidence type="ECO:0000256" key="6">
    <source>
        <dbReference type="ARBA" id="ARBA00023024"/>
    </source>
</evidence>
<dbReference type="Pfam" id="PF00704">
    <property type="entry name" value="Glyco_hydro_18"/>
    <property type="match status" value="1"/>
</dbReference>
<keyword evidence="13" id="KW-0732">Signal</keyword>
<keyword evidence="4 11" id="KW-0147">Chitin-binding</keyword>
<dbReference type="PANTHER" id="PTHR11177:SF333">
    <property type="entry name" value="CHITINASE"/>
    <property type="match status" value="1"/>
</dbReference>
<dbReference type="Proteomes" id="UP000799444">
    <property type="component" value="Unassembled WGS sequence"/>
</dbReference>
<keyword evidence="6" id="KW-0146">Chitin degradation</keyword>
<evidence type="ECO:0000256" key="7">
    <source>
        <dbReference type="ARBA" id="ARBA00023157"/>
    </source>
</evidence>
<dbReference type="InterPro" id="IPR018371">
    <property type="entry name" value="Chitin-binding_1_CS"/>
</dbReference>
<dbReference type="InterPro" id="IPR050314">
    <property type="entry name" value="Glycosyl_Hydrlase_18"/>
</dbReference>
<dbReference type="AlphaFoldDB" id="A0A9P4UZK5"/>
<protein>
    <recommendedName>
        <fullName evidence="3">chitinase</fullName>
        <ecNumber evidence="3">3.2.1.14</ecNumber>
    </recommendedName>
</protein>
<evidence type="ECO:0000256" key="4">
    <source>
        <dbReference type="ARBA" id="ARBA00022669"/>
    </source>
</evidence>
<keyword evidence="5 12" id="KW-0378">Hydrolase</keyword>
<dbReference type="Gene3D" id="3.30.60.10">
    <property type="entry name" value="Endochitinase-like"/>
    <property type="match status" value="1"/>
</dbReference>
<dbReference type="SMART" id="SM00636">
    <property type="entry name" value="Glyco_18"/>
    <property type="match status" value="1"/>
</dbReference>
<feature type="domain" description="Chitin-binding type-1" evidence="14">
    <location>
        <begin position="66"/>
        <end position="118"/>
    </location>
</feature>
<dbReference type="GO" id="GO:0000272">
    <property type="term" value="P:polysaccharide catabolic process"/>
    <property type="evidence" value="ECO:0007669"/>
    <property type="project" value="UniProtKB-KW"/>
</dbReference>
<comment type="catalytic activity">
    <reaction evidence="1">
        <text>Random endo-hydrolysis of N-acetyl-beta-D-glucosaminide (1-&gt;4)-beta-linkages in chitin and chitodextrins.</text>
        <dbReference type="EC" id="3.2.1.14"/>
    </reaction>
</comment>
<evidence type="ECO:0000256" key="10">
    <source>
        <dbReference type="ARBA" id="ARBA00023326"/>
    </source>
</evidence>
<evidence type="ECO:0000259" key="15">
    <source>
        <dbReference type="PROSITE" id="PS51910"/>
    </source>
</evidence>
<dbReference type="SUPFAM" id="SSF57016">
    <property type="entry name" value="Plant lectins/antimicrobial peptides"/>
    <property type="match status" value="1"/>
</dbReference>
<dbReference type="SUPFAM" id="SSF51445">
    <property type="entry name" value="(Trans)glycosidases"/>
    <property type="match status" value="1"/>
</dbReference>
<dbReference type="OrthoDB" id="73875at2759"/>
<keyword evidence="17" id="KW-1185">Reference proteome</keyword>
<dbReference type="GO" id="GO:0006032">
    <property type="term" value="P:chitin catabolic process"/>
    <property type="evidence" value="ECO:0007669"/>
    <property type="project" value="UniProtKB-KW"/>
</dbReference>
<dbReference type="SUPFAM" id="SSF54556">
    <property type="entry name" value="Chitinase insertion domain"/>
    <property type="match status" value="1"/>
</dbReference>
<dbReference type="Pfam" id="PF00187">
    <property type="entry name" value="Chitin_bind_1"/>
    <property type="match status" value="1"/>
</dbReference>
<accession>A0A9P4UZK5</accession>
<dbReference type="PROSITE" id="PS51910">
    <property type="entry name" value="GH18_2"/>
    <property type="match status" value="1"/>
</dbReference>
<dbReference type="EC" id="3.2.1.14" evidence="3"/>
<dbReference type="InterPro" id="IPR001002">
    <property type="entry name" value="Chitin-bd_1"/>
</dbReference>
<dbReference type="CDD" id="cd00035">
    <property type="entry name" value="ChtBD1"/>
    <property type="match status" value="1"/>
</dbReference>
<evidence type="ECO:0000256" key="9">
    <source>
        <dbReference type="ARBA" id="ARBA00023295"/>
    </source>
</evidence>
<dbReference type="Gene3D" id="3.10.50.10">
    <property type="match status" value="1"/>
</dbReference>
<proteinExistence type="inferred from homology"/>
<name>A0A9P4UZK5_9PLEO</name>
<dbReference type="PANTHER" id="PTHR11177">
    <property type="entry name" value="CHITINASE"/>
    <property type="match status" value="1"/>
</dbReference>
<evidence type="ECO:0000256" key="3">
    <source>
        <dbReference type="ARBA" id="ARBA00012729"/>
    </source>
</evidence>
<keyword evidence="10" id="KW-0624">Polysaccharide degradation</keyword>
<feature type="domain" description="GH18" evidence="15">
    <location>
        <begin position="119"/>
        <end position="478"/>
    </location>
</feature>
<dbReference type="InterPro" id="IPR029070">
    <property type="entry name" value="Chitinase_insertion_sf"/>
</dbReference>
<comment type="caution">
    <text evidence="11">Lacks conserved residue(s) required for the propagation of feature annotation.</text>
</comment>
<feature type="chain" id="PRO_5040163522" description="chitinase" evidence="13">
    <location>
        <begin position="19"/>
        <end position="1124"/>
    </location>
</feature>
<keyword evidence="7 11" id="KW-1015">Disulfide bond</keyword>
<dbReference type="InterPro" id="IPR036861">
    <property type="entry name" value="Endochitinase-like_sf"/>
</dbReference>
<evidence type="ECO:0000256" key="8">
    <source>
        <dbReference type="ARBA" id="ARBA00023277"/>
    </source>
</evidence>
<evidence type="ECO:0000256" key="5">
    <source>
        <dbReference type="ARBA" id="ARBA00022801"/>
    </source>
</evidence>
<dbReference type="EMBL" id="ML996220">
    <property type="protein sequence ID" value="KAF2730320.1"/>
    <property type="molecule type" value="Genomic_DNA"/>
</dbReference>
<feature type="disulfide bond" evidence="11">
    <location>
        <begin position="83"/>
        <end position="95"/>
    </location>
</feature>
<dbReference type="Gene3D" id="3.20.20.80">
    <property type="entry name" value="Glycosidases"/>
    <property type="match status" value="1"/>
</dbReference>
<dbReference type="GO" id="GO:0008061">
    <property type="term" value="F:chitin binding"/>
    <property type="evidence" value="ECO:0007669"/>
    <property type="project" value="UniProtKB-UniRule"/>
</dbReference>
<comment type="caution">
    <text evidence="16">The sequence shown here is derived from an EMBL/GenBank/DDBJ whole genome shotgun (WGS) entry which is preliminary data.</text>
</comment>
<keyword evidence="8" id="KW-0119">Carbohydrate metabolism</keyword>
<evidence type="ECO:0000256" key="11">
    <source>
        <dbReference type="PROSITE-ProRule" id="PRU00261"/>
    </source>
</evidence>
<feature type="signal peptide" evidence="13">
    <location>
        <begin position="1"/>
        <end position="18"/>
    </location>
</feature>
<organism evidence="16 17">
    <name type="scientific">Polyplosphaeria fusca</name>
    <dbReference type="NCBI Taxonomy" id="682080"/>
    <lineage>
        <taxon>Eukaryota</taxon>
        <taxon>Fungi</taxon>
        <taxon>Dikarya</taxon>
        <taxon>Ascomycota</taxon>
        <taxon>Pezizomycotina</taxon>
        <taxon>Dothideomycetes</taxon>
        <taxon>Pleosporomycetidae</taxon>
        <taxon>Pleosporales</taxon>
        <taxon>Tetraplosphaeriaceae</taxon>
        <taxon>Polyplosphaeria</taxon>
    </lineage>
</organism>
<evidence type="ECO:0000256" key="13">
    <source>
        <dbReference type="SAM" id="SignalP"/>
    </source>
</evidence>
<dbReference type="InterPro" id="IPR011583">
    <property type="entry name" value="Chitinase_II/V-like_cat"/>
</dbReference>
<dbReference type="GO" id="GO:0008843">
    <property type="term" value="F:endochitinase activity"/>
    <property type="evidence" value="ECO:0007669"/>
    <property type="project" value="UniProtKB-EC"/>
</dbReference>
<keyword evidence="9 12" id="KW-0326">Glycosidase</keyword>
<evidence type="ECO:0000256" key="12">
    <source>
        <dbReference type="RuleBase" id="RU000489"/>
    </source>
</evidence>